<reference evidence="8 9" key="1">
    <citation type="submission" date="2020-07" db="EMBL/GenBank/DDBJ databases">
        <title>Genomic Encyclopedia of Type Strains, Phase III (KMG-III): the genomes of soil and plant-associated and newly described type strains.</title>
        <authorList>
            <person name="Whitman W."/>
        </authorList>
    </citation>
    <scope>NUCLEOTIDE SEQUENCE [LARGE SCALE GENOMIC DNA]</scope>
    <source>
        <strain evidence="8 9">CECT 8576</strain>
    </source>
</reference>
<evidence type="ECO:0000313" key="8">
    <source>
        <dbReference type="EMBL" id="NYH77806.1"/>
    </source>
</evidence>
<accession>A0A852Z2F2</accession>
<keyword evidence="2 5" id="KW-0812">Transmembrane</keyword>
<evidence type="ECO:0000256" key="4">
    <source>
        <dbReference type="ARBA" id="ARBA00023136"/>
    </source>
</evidence>
<dbReference type="AlphaFoldDB" id="A0A852Z2F2"/>
<dbReference type="GO" id="GO:0016020">
    <property type="term" value="C:membrane"/>
    <property type="evidence" value="ECO:0007669"/>
    <property type="project" value="UniProtKB-SubCell"/>
</dbReference>
<dbReference type="Pfam" id="PF00361">
    <property type="entry name" value="Proton_antipo_M"/>
    <property type="match status" value="1"/>
</dbReference>
<gene>
    <name evidence="8" type="ORF">FHR84_001120</name>
</gene>
<feature type="transmembrane region" description="Helical" evidence="6">
    <location>
        <begin position="80"/>
        <end position="103"/>
    </location>
</feature>
<feature type="transmembrane region" description="Helical" evidence="6">
    <location>
        <begin position="38"/>
        <end position="59"/>
    </location>
</feature>
<proteinExistence type="predicted"/>
<dbReference type="PANTHER" id="PTHR22773">
    <property type="entry name" value="NADH DEHYDROGENASE"/>
    <property type="match status" value="1"/>
</dbReference>
<organism evidence="8 9">
    <name type="scientific">Actinopolyspora biskrensis</name>
    <dbReference type="NCBI Taxonomy" id="1470178"/>
    <lineage>
        <taxon>Bacteria</taxon>
        <taxon>Bacillati</taxon>
        <taxon>Actinomycetota</taxon>
        <taxon>Actinomycetes</taxon>
        <taxon>Actinopolysporales</taxon>
        <taxon>Actinopolysporaceae</taxon>
        <taxon>Actinopolyspora</taxon>
    </lineage>
</organism>
<evidence type="ECO:0000256" key="1">
    <source>
        <dbReference type="ARBA" id="ARBA00004127"/>
    </source>
</evidence>
<comment type="subcellular location">
    <subcellularLocation>
        <location evidence="1">Endomembrane system</location>
        <topology evidence="1">Multi-pass membrane protein</topology>
    </subcellularLocation>
    <subcellularLocation>
        <location evidence="5">Membrane</location>
        <topology evidence="5">Multi-pass membrane protein</topology>
    </subcellularLocation>
</comment>
<dbReference type="Proteomes" id="UP000548304">
    <property type="component" value="Unassembled WGS sequence"/>
</dbReference>
<evidence type="ECO:0000313" key="9">
    <source>
        <dbReference type="Proteomes" id="UP000548304"/>
    </source>
</evidence>
<comment type="caution">
    <text evidence="8">The sequence shown here is derived from an EMBL/GenBank/DDBJ whole genome shotgun (WGS) entry which is preliminary data.</text>
</comment>
<evidence type="ECO:0000256" key="5">
    <source>
        <dbReference type="RuleBase" id="RU000320"/>
    </source>
</evidence>
<dbReference type="GO" id="GO:0012505">
    <property type="term" value="C:endomembrane system"/>
    <property type="evidence" value="ECO:0007669"/>
    <property type="project" value="UniProtKB-SubCell"/>
</dbReference>
<keyword evidence="3 6" id="KW-1133">Transmembrane helix</keyword>
<keyword evidence="4 6" id="KW-0472">Membrane</keyword>
<evidence type="ECO:0000256" key="6">
    <source>
        <dbReference type="SAM" id="Phobius"/>
    </source>
</evidence>
<evidence type="ECO:0000256" key="2">
    <source>
        <dbReference type="ARBA" id="ARBA00022692"/>
    </source>
</evidence>
<dbReference type="InterPro" id="IPR001750">
    <property type="entry name" value="ND/Mrp_TM"/>
</dbReference>
<feature type="domain" description="NADH:quinone oxidoreductase/Mrp antiporter transmembrane" evidence="7">
    <location>
        <begin position="1"/>
        <end position="50"/>
    </location>
</feature>
<keyword evidence="9" id="KW-1185">Reference proteome</keyword>
<dbReference type="EMBL" id="JACBYW010000001">
    <property type="protein sequence ID" value="NYH77806.1"/>
    <property type="molecule type" value="Genomic_DNA"/>
</dbReference>
<evidence type="ECO:0000259" key="7">
    <source>
        <dbReference type="Pfam" id="PF00361"/>
    </source>
</evidence>
<name>A0A852Z2F2_9ACTN</name>
<protein>
    <submittedName>
        <fullName evidence="8">NADH:ubiquinone oxidoreductase subunit 2 (Subunit N)</fullName>
    </submittedName>
</protein>
<evidence type="ECO:0000256" key="3">
    <source>
        <dbReference type="ARBA" id="ARBA00022989"/>
    </source>
</evidence>
<keyword evidence="8" id="KW-0830">Ubiquinone</keyword>
<sequence>MAAVLVVCLLGLVGTPPTAVFLGKLEVFSAAVDGGYTWLAVVAVVNTVISLFYYLRWLVPVLSPATAEDEPAPSGRRAASVAAFAALLSLLVGIGGGALLPLLDGPLLP</sequence>